<dbReference type="OrthoDB" id="6572480at2759"/>
<dbReference type="InterPro" id="IPR018247">
    <property type="entry name" value="EF_Hand_1_Ca_BS"/>
</dbReference>
<dbReference type="InterPro" id="IPR002048">
    <property type="entry name" value="EF_hand_dom"/>
</dbReference>
<evidence type="ECO:0000313" key="5">
    <source>
        <dbReference type="Proteomes" id="UP000198287"/>
    </source>
</evidence>
<evidence type="ECO:0000259" key="3">
    <source>
        <dbReference type="PROSITE" id="PS50222"/>
    </source>
</evidence>
<dbReference type="Gene3D" id="1.10.238.10">
    <property type="entry name" value="EF-hand"/>
    <property type="match status" value="1"/>
</dbReference>
<gene>
    <name evidence="4" type="ORF">Fcan01_08599</name>
</gene>
<feature type="compositionally biased region" description="Basic and acidic residues" evidence="2">
    <location>
        <begin position="315"/>
        <end position="445"/>
    </location>
</feature>
<comment type="caution">
    <text evidence="4">The sequence shown here is derived from an EMBL/GenBank/DDBJ whole genome shotgun (WGS) entry which is preliminary data.</text>
</comment>
<dbReference type="AlphaFoldDB" id="A0A226ECN7"/>
<dbReference type="GO" id="GO:0008168">
    <property type="term" value="F:methyltransferase activity"/>
    <property type="evidence" value="ECO:0007669"/>
    <property type="project" value="UniProtKB-KW"/>
</dbReference>
<proteinExistence type="predicted"/>
<feature type="region of interest" description="Disordered" evidence="2">
    <location>
        <begin position="315"/>
        <end position="463"/>
    </location>
</feature>
<keyword evidence="5" id="KW-1185">Reference proteome</keyword>
<evidence type="ECO:0000256" key="1">
    <source>
        <dbReference type="ARBA" id="ARBA00022837"/>
    </source>
</evidence>
<dbReference type="PROSITE" id="PS00018">
    <property type="entry name" value="EF_HAND_1"/>
    <property type="match status" value="2"/>
</dbReference>
<keyword evidence="4" id="KW-0808">Transferase</keyword>
<dbReference type="SMART" id="SM00054">
    <property type="entry name" value="EFh"/>
    <property type="match status" value="2"/>
</dbReference>
<protein>
    <submittedName>
        <fullName evidence="4">Putrescine N-methyltransferase 4</fullName>
    </submittedName>
</protein>
<dbReference type="Pfam" id="PF13499">
    <property type="entry name" value="EF-hand_7"/>
    <property type="match status" value="1"/>
</dbReference>
<name>A0A226ECN7_FOLCA</name>
<feature type="region of interest" description="Disordered" evidence="2">
    <location>
        <begin position="478"/>
        <end position="517"/>
    </location>
</feature>
<accession>A0A226ECN7</accession>
<dbReference type="GO" id="GO:0005509">
    <property type="term" value="F:calcium ion binding"/>
    <property type="evidence" value="ECO:0007669"/>
    <property type="project" value="InterPro"/>
</dbReference>
<feature type="region of interest" description="Disordered" evidence="2">
    <location>
        <begin position="28"/>
        <end position="55"/>
    </location>
</feature>
<dbReference type="InterPro" id="IPR011992">
    <property type="entry name" value="EF-hand-dom_pair"/>
</dbReference>
<dbReference type="SUPFAM" id="SSF47473">
    <property type="entry name" value="EF-hand"/>
    <property type="match status" value="1"/>
</dbReference>
<dbReference type="Proteomes" id="UP000198287">
    <property type="component" value="Unassembled WGS sequence"/>
</dbReference>
<sequence length="552" mass="64714">MSQKKHDSEEDELLQRFIHLDRITRRESSIRMRSHDPPQVAPSFKRRPPDATSYSPEELQRLEKCFLLADHDGDGKLNALELSYWLEKHHYPVSRVKLGQILRSADNDRDGALSFKEFVQFCEKIGLKEDKNSGGEEEETFYDCLEDLGGGGPEVVGGRGFAPTRMMTETMKKYNFTMQERNYSLHQLRQYRLASLGHEAFEEQIRRCEQGQCSRVKKAEHREEVVVMTSGGAGFNLDELRGVVNHPKEEVRKGRGCGYLAGQEDKGHVHDKTHFRTELFITLTYGVGHHEIGHDHDKEISNDKHHFNLSEHDRNSHENLHEHHRNSHENSYEYHRNSHEHHENSHGNLHEHSTHEYFENSHENLHKTHRNSHEQHENSHGNLHDVHYRNSHENMDEHHRNSHEHHENLHENLHEGHRNSHNEDHKNSHENLHEHHRNSQERQENSHQSGHNSHSDEILLPMNPSSHHKFEQEVFVENNNAKKRSSSKPVPPLRASSLPTNPPQPQHHHQASVQEEVYEHFYGTHPSPDLEDDFEGVRLAERGWDKDKTHWE</sequence>
<dbReference type="EMBL" id="LNIX01000004">
    <property type="protein sequence ID" value="OXA55345.1"/>
    <property type="molecule type" value="Genomic_DNA"/>
</dbReference>
<organism evidence="4 5">
    <name type="scientific">Folsomia candida</name>
    <name type="common">Springtail</name>
    <dbReference type="NCBI Taxonomy" id="158441"/>
    <lineage>
        <taxon>Eukaryota</taxon>
        <taxon>Metazoa</taxon>
        <taxon>Ecdysozoa</taxon>
        <taxon>Arthropoda</taxon>
        <taxon>Hexapoda</taxon>
        <taxon>Collembola</taxon>
        <taxon>Entomobryomorpha</taxon>
        <taxon>Isotomoidea</taxon>
        <taxon>Isotomidae</taxon>
        <taxon>Proisotominae</taxon>
        <taxon>Folsomia</taxon>
    </lineage>
</organism>
<keyword evidence="4" id="KW-0489">Methyltransferase</keyword>
<evidence type="ECO:0000313" key="4">
    <source>
        <dbReference type="EMBL" id="OXA55345.1"/>
    </source>
</evidence>
<keyword evidence="1" id="KW-0106">Calcium</keyword>
<reference evidence="4 5" key="1">
    <citation type="submission" date="2015-12" db="EMBL/GenBank/DDBJ databases">
        <title>The genome of Folsomia candida.</title>
        <authorList>
            <person name="Faddeeva A."/>
            <person name="Derks M.F."/>
            <person name="Anvar Y."/>
            <person name="Smit S."/>
            <person name="Van Straalen N."/>
            <person name="Roelofs D."/>
        </authorList>
    </citation>
    <scope>NUCLEOTIDE SEQUENCE [LARGE SCALE GENOMIC DNA]</scope>
    <source>
        <strain evidence="4 5">VU population</strain>
        <tissue evidence="4">Whole body</tissue>
    </source>
</reference>
<dbReference type="GO" id="GO:0032259">
    <property type="term" value="P:methylation"/>
    <property type="evidence" value="ECO:0007669"/>
    <property type="project" value="UniProtKB-KW"/>
</dbReference>
<feature type="domain" description="EF-hand" evidence="3">
    <location>
        <begin position="57"/>
        <end position="92"/>
    </location>
</feature>
<dbReference type="PROSITE" id="PS50222">
    <property type="entry name" value="EF_HAND_2"/>
    <property type="match status" value="2"/>
</dbReference>
<feature type="domain" description="EF-hand" evidence="3">
    <location>
        <begin position="93"/>
        <end position="128"/>
    </location>
</feature>
<evidence type="ECO:0000256" key="2">
    <source>
        <dbReference type="SAM" id="MobiDB-lite"/>
    </source>
</evidence>
<dbReference type="CDD" id="cd00051">
    <property type="entry name" value="EFh"/>
    <property type="match status" value="1"/>
</dbReference>